<keyword evidence="4" id="KW-0560">Oxidoreductase</keyword>
<dbReference type="GO" id="GO:0051537">
    <property type="term" value="F:2 iron, 2 sulfur cluster binding"/>
    <property type="evidence" value="ECO:0007669"/>
    <property type="project" value="UniProtKB-KW"/>
</dbReference>
<gene>
    <name evidence="8" type="ORF">UFOPK3376_03338</name>
</gene>
<evidence type="ECO:0000256" key="1">
    <source>
        <dbReference type="ARBA" id="ARBA00001962"/>
    </source>
</evidence>
<dbReference type="SUPFAM" id="SSF55961">
    <property type="entry name" value="Bet v1-like"/>
    <property type="match status" value="1"/>
</dbReference>
<dbReference type="InterPro" id="IPR036922">
    <property type="entry name" value="Rieske_2Fe-2S_sf"/>
</dbReference>
<accession>A0A6J7G4E2</accession>
<evidence type="ECO:0000256" key="5">
    <source>
        <dbReference type="ARBA" id="ARBA00023004"/>
    </source>
</evidence>
<evidence type="ECO:0000256" key="2">
    <source>
        <dbReference type="ARBA" id="ARBA00022714"/>
    </source>
</evidence>
<evidence type="ECO:0000256" key="6">
    <source>
        <dbReference type="ARBA" id="ARBA00023014"/>
    </source>
</evidence>
<dbReference type="EMBL" id="CAFBLP010000175">
    <property type="protein sequence ID" value="CAB4899570.1"/>
    <property type="molecule type" value="Genomic_DNA"/>
</dbReference>
<organism evidence="8">
    <name type="scientific">freshwater metagenome</name>
    <dbReference type="NCBI Taxonomy" id="449393"/>
    <lineage>
        <taxon>unclassified sequences</taxon>
        <taxon>metagenomes</taxon>
        <taxon>ecological metagenomes</taxon>
    </lineage>
</organism>
<dbReference type="PROSITE" id="PS51296">
    <property type="entry name" value="RIESKE"/>
    <property type="match status" value="1"/>
</dbReference>
<dbReference type="Gene3D" id="3.90.380.10">
    <property type="entry name" value="Naphthalene 1,2-dioxygenase Alpha Subunit, Chain A, domain 1"/>
    <property type="match status" value="2"/>
</dbReference>
<evidence type="ECO:0000256" key="4">
    <source>
        <dbReference type="ARBA" id="ARBA00023002"/>
    </source>
</evidence>
<protein>
    <submittedName>
        <fullName evidence="8">Unannotated protein</fullName>
    </submittedName>
</protein>
<keyword evidence="2" id="KW-0001">2Fe-2S</keyword>
<proteinExistence type="predicted"/>
<keyword evidence="5" id="KW-0408">Iron</keyword>
<dbReference type="CDD" id="cd03469">
    <property type="entry name" value="Rieske_RO_Alpha_N"/>
    <property type="match status" value="1"/>
</dbReference>
<comment type="cofactor">
    <cofactor evidence="1">
        <name>Fe cation</name>
        <dbReference type="ChEBI" id="CHEBI:24875"/>
    </cofactor>
</comment>
<name>A0A6J7G4E2_9ZZZZ</name>
<dbReference type="InterPro" id="IPR001663">
    <property type="entry name" value="Rng_hydr_dOase-A"/>
</dbReference>
<evidence type="ECO:0000259" key="7">
    <source>
        <dbReference type="PROSITE" id="PS51296"/>
    </source>
</evidence>
<reference evidence="8" key="1">
    <citation type="submission" date="2020-05" db="EMBL/GenBank/DDBJ databases">
        <authorList>
            <person name="Chiriac C."/>
            <person name="Salcher M."/>
            <person name="Ghai R."/>
            <person name="Kavagutti S V."/>
        </authorList>
    </citation>
    <scope>NUCLEOTIDE SEQUENCE</scope>
</reference>
<keyword evidence="3" id="KW-0479">Metal-binding</keyword>
<dbReference type="PANTHER" id="PTHR43756:SF5">
    <property type="entry name" value="CHOLINE MONOOXYGENASE, CHLOROPLASTIC"/>
    <property type="match status" value="1"/>
</dbReference>
<dbReference type="AlphaFoldDB" id="A0A6J7G4E2"/>
<sequence length="399" mass="44857">MRHDEQVRLIKQLCAHLDAGTNEDAGGLRRLSTAAYTDAARSEREWNEFFMATPQCIGLSGDLPEPGSFLTNNDLGIPILATRDHDGSFKAFVNSCRHRGVIVETDERGTKRRFSCPFHAWTYDTGGALVGLPKSEQFGDVDKSCLGLRPLAAEERHGLLFVHPDPEATIDLDQLLGEWFNDEFPTWNFADLVPLTRQVFDTACNWKLAIDTFGETYHFSTLHRDTLFNAFHGNVQCYDEAGHLHRMILCKRDIDAMRLLPEDQWDITVAGLPVYWIFPNVILLPFDAGCFLVRAYPDRNDPSRHVSRVSFYLKPALAAMGEEITAFATDIAQKFSYVIRDEDYAMAASQQTAANSGALKHVIFGRNEPALHHYHNTYLALLGHEQLPLLDEAAVTMGV</sequence>
<dbReference type="Pfam" id="PF00848">
    <property type="entry name" value="Ring_hydroxyl_A"/>
    <property type="match status" value="1"/>
</dbReference>
<dbReference type="PANTHER" id="PTHR43756">
    <property type="entry name" value="CHOLINE MONOOXYGENASE, CHLOROPLASTIC"/>
    <property type="match status" value="1"/>
</dbReference>
<dbReference type="InterPro" id="IPR015879">
    <property type="entry name" value="Ring_hydroxy_dOase_asu_C_dom"/>
</dbReference>
<dbReference type="Pfam" id="PF00355">
    <property type="entry name" value="Rieske"/>
    <property type="match status" value="1"/>
</dbReference>
<dbReference type="GO" id="GO:0016491">
    <property type="term" value="F:oxidoreductase activity"/>
    <property type="evidence" value="ECO:0007669"/>
    <property type="project" value="UniProtKB-KW"/>
</dbReference>
<dbReference type="SUPFAM" id="SSF50022">
    <property type="entry name" value="ISP domain"/>
    <property type="match status" value="1"/>
</dbReference>
<dbReference type="InterPro" id="IPR017941">
    <property type="entry name" value="Rieske_2Fe-2S"/>
</dbReference>
<evidence type="ECO:0000313" key="8">
    <source>
        <dbReference type="EMBL" id="CAB4899570.1"/>
    </source>
</evidence>
<evidence type="ECO:0000256" key="3">
    <source>
        <dbReference type="ARBA" id="ARBA00022723"/>
    </source>
</evidence>
<dbReference type="Gene3D" id="2.102.10.10">
    <property type="entry name" value="Rieske [2Fe-2S] iron-sulphur domain"/>
    <property type="match status" value="1"/>
</dbReference>
<dbReference type="PRINTS" id="PR00090">
    <property type="entry name" value="RNGDIOXGNASE"/>
</dbReference>
<keyword evidence="6" id="KW-0411">Iron-sulfur</keyword>
<dbReference type="GO" id="GO:0005506">
    <property type="term" value="F:iron ion binding"/>
    <property type="evidence" value="ECO:0007669"/>
    <property type="project" value="InterPro"/>
</dbReference>
<feature type="domain" description="Rieske" evidence="7">
    <location>
        <begin position="54"/>
        <end position="162"/>
    </location>
</feature>